<protein>
    <submittedName>
        <fullName evidence="1">Uncharacterized protein</fullName>
    </submittedName>
</protein>
<keyword evidence="2" id="KW-1185">Reference proteome</keyword>
<comment type="caution">
    <text evidence="1">The sequence shown here is derived from an EMBL/GenBank/DDBJ whole genome shotgun (WGS) entry which is preliminary data.</text>
</comment>
<organism evidence="1 2">
    <name type="scientific">Entomophthora muscae</name>
    <dbReference type="NCBI Taxonomy" id="34485"/>
    <lineage>
        <taxon>Eukaryota</taxon>
        <taxon>Fungi</taxon>
        <taxon>Fungi incertae sedis</taxon>
        <taxon>Zoopagomycota</taxon>
        <taxon>Entomophthoromycotina</taxon>
        <taxon>Entomophthoromycetes</taxon>
        <taxon>Entomophthorales</taxon>
        <taxon>Entomophthoraceae</taxon>
        <taxon>Entomophthora</taxon>
    </lineage>
</organism>
<gene>
    <name evidence="1" type="ORF">DSO57_1019694</name>
</gene>
<dbReference type="Proteomes" id="UP001165960">
    <property type="component" value="Unassembled WGS sequence"/>
</dbReference>
<name>A0ACC2RV39_9FUNG</name>
<accession>A0ACC2RV39</accession>
<sequence>MSDLDYDGHSDQFDDQDNQYRGGYVDDILDDDTELNEQGTPTTTEALNLDECEDKVWLLKVPTFLADKWEEAMKEGADLGKLKFYNQEVYPEGTSSHTRMVLTLPESFEGIPRDYTLNVVNEKVENTYIFEEYNNKVAKKISGTVIRDLIANPFPTDPEYRSILRKRALDAGEKNRSVSLESQGRQLEYLKPSRGNGPGWGGLGKRSKLDVDSKAARLSEKDLMDMLFKLFAEYRFWSLKGLQKRTEQPVGHLKNVLKDITILNRKGKHHTLYQLKDEYMAGISHERTAEEDGPMNNPYNNPDGNSPAAADASDVVEGEDSEQNSSDLDDFLEVDG</sequence>
<dbReference type="EMBL" id="QTSX02006479">
    <property type="protein sequence ID" value="KAJ9053916.1"/>
    <property type="molecule type" value="Genomic_DNA"/>
</dbReference>
<reference evidence="1" key="1">
    <citation type="submission" date="2022-04" db="EMBL/GenBank/DDBJ databases">
        <title>Genome of the entomopathogenic fungus Entomophthora muscae.</title>
        <authorList>
            <person name="Elya C."/>
            <person name="Lovett B.R."/>
            <person name="Lee E."/>
            <person name="Macias A.M."/>
            <person name="Hajek A.E."/>
            <person name="De Bivort B.L."/>
            <person name="Kasson M.T."/>
            <person name="De Fine Licht H.H."/>
            <person name="Stajich J.E."/>
        </authorList>
    </citation>
    <scope>NUCLEOTIDE SEQUENCE</scope>
    <source>
        <strain evidence="1">Berkeley</strain>
    </source>
</reference>
<proteinExistence type="predicted"/>
<evidence type="ECO:0000313" key="2">
    <source>
        <dbReference type="Proteomes" id="UP001165960"/>
    </source>
</evidence>
<evidence type="ECO:0000313" key="1">
    <source>
        <dbReference type="EMBL" id="KAJ9053916.1"/>
    </source>
</evidence>